<dbReference type="Gene3D" id="3.40.390.10">
    <property type="entry name" value="Collagenase (Catalytic Domain)"/>
    <property type="match status" value="1"/>
</dbReference>
<dbReference type="GO" id="GO:0005758">
    <property type="term" value="C:mitochondrial intermembrane space"/>
    <property type="evidence" value="ECO:0007669"/>
    <property type="project" value="TreeGrafter"/>
</dbReference>
<evidence type="ECO:0000313" key="9">
    <source>
        <dbReference type="EMBL" id="KAF6829204.1"/>
    </source>
</evidence>
<evidence type="ECO:0000256" key="2">
    <source>
        <dbReference type="ARBA" id="ARBA00022670"/>
    </source>
</evidence>
<evidence type="ECO:0000256" key="1">
    <source>
        <dbReference type="ARBA" id="ARBA00006040"/>
    </source>
</evidence>
<evidence type="ECO:0000256" key="7">
    <source>
        <dbReference type="RuleBase" id="RU003435"/>
    </source>
</evidence>
<dbReference type="InterPro" id="IPR001567">
    <property type="entry name" value="Pept_M3A_M3B_dom"/>
</dbReference>
<dbReference type="InterPro" id="IPR024080">
    <property type="entry name" value="Neurolysin/TOP_N"/>
</dbReference>
<dbReference type="EMBL" id="WIGO01000111">
    <property type="protein sequence ID" value="KAF6829204.1"/>
    <property type="molecule type" value="Genomic_DNA"/>
</dbReference>
<reference evidence="9" key="1">
    <citation type="journal article" date="2020" name="Phytopathology">
        <title>Genome Sequence Resources of Colletotrichum truncatum, C. plurivorum, C. musicola, and C. sojae: Four Species Pathogenic to Soybean (Glycine max).</title>
        <authorList>
            <person name="Rogerio F."/>
            <person name="Boufleur T.R."/>
            <person name="Ciampi-Guillardi M."/>
            <person name="Sukno S.A."/>
            <person name="Thon M.R."/>
            <person name="Massola Junior N.S."/>
            <person name="Baroncelli R."/>
        </authorList>
    </citation>
    <scope>NUCLEOTIDE SEQUENCE</scope>
    <source>
        <strain evidence="9">LFN00145</strain>
    </source>
</reference>
<feature type="domain" description="Peptidase M3A/M3B catalytic" evidence="8">
    <location>
        <begin position="251"/>
        <end position="743"/>
    </location>
</feature>
<comment type="cofactor">
    <cofactor evidence="7">
        <name>Zn(2+)</name>
        <dbReference type="ChEBI" id="CHEBI:29105"/>
    </cofactor>
    <text evidence="7">Binds 1 zinc ion.</text>
</comment>
<dbReference type="Pfam" id="PF01432">
    <property type="entry name" value="Peptidase_M3"/>
    <property type="match status" value="1"/>
</dbReference>
<keyword evidence="5 7" id="KW-0862">Zinc</keyword>
<evidence type="ECO:0000256" key="4">
    <source>
        <dbReference type="ARBA" id="ARBA00022801"/>
    </source>
</evidence>
<evidence type="ECO:0000259" key="8">
    <source>
        <dbReference type="Pfam" id="PF01432"/>
    </source>
</evidence>
<dbReference type="PANTHER" id="PTHR11804">
    <property type="entry name" value="PROTEASE M3 THIMET OLIGOPEPTIDASE-RELATED"/>
    <property type="match status" value="1"/>
</dbReference>
<proteinExistence type="inferred from homology"/>
<keyword evidence="6 7" id="KW-0482">Metalloprotease</keyword>
<keyword evidence="4 7" id="KW-0378">Hydrolase</keyword>
<accession>A0A8H6NDE0</accession>
<dbReference type="CDD" id="cd06455">
    <property type="entry name" value="M3A_TOP"/>
    <property type="match status" value="1"/>
</dbReference>
<dbReference type="InterPro" id="IPR024079">
    <property type="entry name" value="MetalloPept_cat_dom_sf"/>
</dbReference>
<dbReference type="PANTHER" id="PTHR11804:SF84">
    <property type="entry name" value="SACCHAROLYSIN"/>
    <property type="match status" value="1"/>
</dbReference>
<gene>
    <name evidence="9" type="ORF">CPLU01_08094</name>
</gene>
<dbReference type="GO" id="GO:0004222">
    <property type="term" value="F:metalloendopeptidase activity"/>
    <property type="evidence" value="ECO:0007669"/>
    <property type="project" value="InterPro"/>
</dbReference>
<dbReference type="SUPFAM" id="SSF55486">
    <property type="entry name" value="Metalloproteases ('zincins'), catalytic domain"/>
    <property type="match status" value="1"/>
</dbReference>
<evidence type="ECO:0000256" key="5">
    <source>
        <dbReference type="ARBA" id="ARBA00022833"/>
    </source>
</evidence>
<dbReference type="InterPro" id="IPR024077">
    <property type="entry name" value="Neurolysin/TOP_dom2"/>
</dbReference>
<dbReference type="Proteomes" id="UP000654918">
    <property type="component" value="Unassembled WGS sequence"/>
</dbReference>
<comment type="caution">
    <text evidence="9">The sequence shown here is derived from an EMBL/GenBank/DDBJ whole genome shotgun (WGS) entry which is preliminary data.</text>
</comment>
<protein>
    <submittedName>
        <fullName evidence="9">Peptidase family M3</fullName>
    </submittedName>
</protein>
<dbReference type="InterPro" id="IPR045090">
    <property type="entry name" value="Pept_M3A_M3B"/>
</dbReference>
<sequence>MRRESRGVLSLGSSLFEAIDLIHLSPTSLFITTSNTANMSRKPPQPLLPLLSATDLVPTIQRLLAAESSLLDTLTSSISPSEARYETVILPIQESQDATQAAAGTFSMLRYSGPPDKLTRDAVAQAQKLWTAADAERLKRGDVYALVQAVWERDEKGVSEEGRRVVEDMWLEFRHAGHGVLDREGVEGYLARRTRIEELKRTFQANLAKDHGGVWFGEDELSGVPDTEASRWRKDAGRVFVKLDRAAYDAVMSYAHSFKTRKNMHLAYEDRLQENVGLYKQILLLRDENARVLGYDSHAAFRIRRRTAPSTEWVREFLDTLSEELLPRGKMEIEKLAALKRRHLESREEGEIMAWDYYYHARLLEQESAVDQDLVSEWFPLRHTLQSMLDLFHSFLGLEFIPVPDQELEGKVWAEGVEVWAVWEGRGERKGEFVGYLYADVLYREGKYRGNCNVNLQCGYTKPDGSRVHPATILMCSFNPPTTSSCALLKHREVVTLFHGNPPFSLPSFSTKTHPELGHALHDLVSRTRHTRFHGTRVTPDFGEAPSTMLESWCWMPGELVRMSRHFTRVDESYMSAWKEAHPGGEMPAEKMPVEIAERLAGSRGLNRALWFLRQLVFARFDLEVNTQPSTQALRDLDEVALFNELQDSLSLRPSPDQKGYGFVHSNHLLSLYDAGYYSYLSAQAFAADFFEANFAKDPRDPEAWERYRRGVLEFGGSKGEMEIMKGFLGREPGTGALLRSLGLREDE</sequence>
<dbReference type="Gene3D" id="1.20.1050.40">
    <property type="entry name" value="Endopeptidase. Chain P, domain 1"/>
    <property type="match status" value="1"/>
</dbReference>
<dbReference type="GO" id="GO:0046872">
    <property type="term" value="F:metal ion binding"/>
    <property type="evidence" value="ECO:0007669"/>
    <property type="project" value="UniProtKB-UniRule"/>
</dbReference>
<dbReference type="AlphaFoldDB" id="A0A8H6NDE0"/>
<organism evidence="9 10">
    <name type="scientific">Colletotrichum plurivorum</name>
    <dbReference type="NCBI Taxonomy" id="2175906"/>
    <lineage>
        <taxon>Eukaryota</taxon>
        <taxon>Fungi</taxon>
        <taxon>Dikarya</taxon>
        <taxon>Ascomycota</taxon>
        <taxon>Pezizomycotina</taxon>
        <taxon>Sordariomycetes</taxon>
        <taxon>Hypocreomycetidae</taxon>
        <taxon>Glomerellales</taxon>
        <taxon>Glomerellaceae</taxon>
        <taxon>Colletotrichum</taxon>
        <taxon>Colletotrichum orchidearum species complex</taxon>
    </lineage>
</organism>
<keyword evidence="2 7" id="KW-0645">Protease</keyword>
<dbReference type="Gene3D" id="1.10.1370.10">
    <property type="entry name" value="Neurolysin, domain 3"/>
    <property type="match status" value="1"/>
</dbReference>
<keyword evidence="10" id="KW-1185">Reference proteome</keyword>
<dbReference type="GO" id="GO:0006508">
    <property type="term" value="P:proteolysis"/>
    <property type="evidence" value="ECO:0007669"/>
    <property type="project" value="UniProtKB-KW"/>
</dbReference>
<evidence type="ECO:0000256" key="6">
    <source>
        <dbReference type="ARBA" id="ARBA00023049"/>
    </source>
</evidence>
<evidence type="ECO:0000313" key="10">
    <source>
        <dbReference type="Proteomes" id="UP000654918"/>
    </source>
</evidence>
<comment type="similarity">
    <text evidence="1 7">Belongs to the peptidase M3 family.</text>
</comment>
<name>A0A8H6NDE0_9PEZI</name>
<dbReference type="GO" id="GO:0006518">
    <property type="term" value="P:peptide metabolic process"/>
    <property type="evidence" value="ECO:0007669"/>
    <property type="project" value="TreeGrafter"/>
</dbReference>
<keyword evidence="3 7" id="KW-0479">Metal-binding</keyword>
<evidence type="ECO:0000256" key="3">
    <source>
        <dbReference type="ARBA" id="ARBA00022723"/>
    </source>
</evidence>